<dbReference type="PROSITE" id="PS50995">
    <property type="entry name" value="HTH_MARR_2"/>
    <property type="match status" value="1"/>
</dbReference>
<dbReference type="AlphaFoldDB" id="A0A5C8P7H5"/>
<proteinExistence type="predicted"/>
<dbReference type="InterPro" id="IPR036390">
    <property type="entry name" value="WH_DNA-bd_sf"/>
</dbReference>
<dbReference type="Pfam" id="PF01047">
    <property type="entry name" value="MarR"/>
    <property type="match status" value="1"/>
</dbReference>
<dbReference type="InterPro" id="IPR039422">
    <property type="entry name" value="MarR/SlyA-like"/>
</dbReference>
<comment type="caution">
    <text evidence="2">The sequence shown here is derived from an EMBL/GenBank/DDBJ whole genome shotgun (WGS) entry which is preliminary data.</text>
</comment>
<dbReference type="SMART" id="SM00347">
    <property type="entry name" value="HTH_MARR"/>
    <property type="match status" value="1"/>
</dbReference>
<evidence type="ECO:0000259" key="1">
    <source>
        <dbReference type="PROSITE" id="PS50995"/>
    </source>
</evidence>
<gene>
    <name evidence="2" type="ORF">FHP25_38925</name>
</gene>
<keyword evidence="3" id="KW-1185">Reference proteome</keyword>
<reference evidence="2 3" key="1">
    <citation type="submission" date="2019-06" db="EMBL/GenBank/DDBJ databases">
        <title>New taxonomy in bacterial strain CC-CFT640, isolated from vineyard.</title>
        <authorList>
            <person name="Lin S.-Y."/>
            <person name="Tsai C.-F."/>
            <person name="Young C.-C."/>
        </authorList>
    </citation>
    <scope>NUCLEOTIDE SEQUENCE [LARGE SCALE GENOMIC DNA]</scope>
    <source>
        <strain evidence="2 3">CC-CFT640</strain>
    </source>
</reference>
<dbReference type="InterPro" id="IPR000835">
    <property type="entry name" value="HTH_MarR-typ"/>
</dbReference>
<dbReference type="SUPFAM" id="SSF46785">
    <property type="entry name" value="Winged helix' DNA-binding domain"/>
    <property type="match status" value="1"/>
</dbReference>
<evidence type="ECO:0000313" key="3">
    <source>
        <dbReference type="Proteomes" id="UP000321638"/>
    </source>
</evidence>
<protein>
    <submittedName>
        <fullName evidence="2">MarR family transcriptional regulator</fullName>
    </submittedName>
</protein>
<dbReference type="InterPro" id="IPR036388">
    <property type="entry name" value="WH-like_DNA-bd_sf"/>
</dbReference>
<dbReference type="RefSeq" id="WP_147852413.1">
    <property type="nucleotide sequence ID" value="NZ_VDUZ01000082.1"/>
</dbReference>
<organism evidence="2 3">
    <name type="scientific">Vineibacter terrae</name>
    <dbReference type="NCBI Taxonomy" id="2586908"/>
    <lineage>
        <taxon>Bacteria</taxon>
        <taxon>Pseudomonadati</taxon>
        <taxon>Pseudomonadota</taxon>
        <taxon>Alphaproteobacteria</taxon>
        <taxon>Hyphomicrobiales</taxon>
        <taxon>Vineibacter</taxon>
    </lineage>
</organism>
<dbReference type="GO" id="GO:0006950">
    <property type="term" value="P:response to stress"/>
    <property type="evidence" value="ECO:0007669"/>
    <property type="project" value="TreeGrafter"/>
</dbReference>
<sequence length="166" mass="18598">MKTNRREVADLLEKPGYVIRRAHQMSVALFEAKLACFKITAPQHLVMTAIYKHPHVDQATLADMVGLDKVTAGNIVIRLERRGLVERKRSPYNWRALALTVSKAGESLLLRTQDVVDATIDEMFENLSTHERTVLMRLLRRMIGAEPPSRAVNARAGRAAAKSAAR</sequence>
<accession>A0A5C8P7H5</accession>
<dbReference type="GO" id="GO:0003700">
    <property type="term" value="F:DNA-binding transcription factor activity"/>
    <property type="evidence" value="ECO:0007669"/>
    <property type="project" value="InterPro"/>
</dbReference>
<dbReference type="OrthoDB" id="7349109at2"/>
<name>A0A5C8P7H5_9HYPH</name>
<dbReference type="Proteomes" id="UP000321638">
    <property type="component" value="Unassembled WGS sequence"/>
</dbReference>
<feature type="domain" description="HTH marR-type" evidence="1">
    <location>
        <begin position="5"/>
        <end position="144"/>
    </location>
</feature>
<dbReference type="Gene3D" id="1.10.10.10">
    <property type="entry name" value="Winged helix-like DNA-binding domain superfamily/Winged helix DNA-binding domain"/>
    <property type="match status" value="1"/>
</dbReference>
<evidence type="ECO:0000313" key="2">
    <source>
        <dbReference type="EMBL" id="TXL69462.1"/>
    </source>
</evidence>
<dbReference type="PANTHER" id="PTHR33164:SF95">
    <property type="entry name" value="TRANSCRIPTIONAL REGULATOR"/>
    <property type="match status" value="1"/>
</dbReference>
<dbReference type="EMBL" id="VDUZ01000082">
    <property type="protein sequence ID" value="TXL69462.1"/>
    <property type="molecule type" value="Genomic_DNA"/>
</dbReference>
<dbReference type="PANTHER" id="PTHR33164">
    <property type="entry name" value="TRANSCRIPTIONAL REGULATOR, MARR FAMILY"/>
    <property type="match status" value="1"/>
</dbReference>
<dbReference type="PRINTS" id="PR00598">
    <property type="entry name" value="HTHMARR"/>
</dbReference>